<comment type="caution">
    <text evidence="1">The sequence shown here is derived from an EMBL/GenBank/DDBJ whole genome shotgun (WGS) entry which is preliminary data.</text>
</comment>
<gene>
    <name evidence="1" type="ORF">H0H10_26565</name>
</gene>
<evidence type="ECO:0000313" key="1">
    <source>
        <dbReference type="EMBL" id="MBD0422678.1"/>
    </source>
</evidence>
<protein>
    <submittedName>
        <fullName evidence="1">Uncharacterized protein</fullName>
    </submittedName>
</protein>
<dbReference type="EMBL" id="JACVQF010000217">
    <property type="protein sequence ID" value="MBD0422678.1"/>
    <property type="molecule type" value="Genomic_DNA"/>
</dbReference>
<dbReference type="Proteomes" id="UP000621210">
    <property type="component" value="Unassembled WGS sequence"/>
</dbReference>
<accession>A0A926QSU1</accession>
<dbReference type="RefSeq" id="WP_188183652.1">
    <property type="nucleotide sequence ID" value="NZ_JACVQF010000217.1"/>
</dbReference>
<proteinExistence type="predicted"/>
<organism evidence="1 2">
    <name type="scientific">Streptomyces griseicoloratus</name>
    <dbReference type="NCBI Taxonomy" id="2752516"/>
    <lineage>
        <taxon>Bacteria</taxon>
        <taxon>Bacillati</taxon>
        <taxon>Actinomycetota</taxon>
        <taxon>Actinomycetes</taxon>
        <taxon>Kitasatosporales</taxon>
        <taxon>Streptomycetaceae</taxon>
        <taxon>Streptomyces</taxon>
    </lineage>
</organism>
<reference evidence="1" key="1">
    <citation type="submission" date="2020-09" db="EMBL/GenBank/DDBJ databases">
        <title>Streptomyces grisecoloratus sp. nov., isolated from cotton soil.</title>
        <authorList>
            <person name="Xing L."/>
        </authorList>
    </citation>
    <scope>NUCLEOTIDE SEQUENCE</scope>
    <source>
        <strain evidence="1">TRM S81-3</strain>
    </source>
</reference>
<reference evidence="1" key="2">
    <citation type="submission" date="2020-09" db="EMBL/GenBank/DDBJ databases">
        <authorList>
            <person name="Luo X."/>
        </authorList>
    </citation>
    <scope>NUCLEOTIDE SEQUENCE</scope>
    <source>
        <strain evidence="1">TRM S81-3</strain>
    </source>
</reference>
<dbReference type="AlphaFoldDB" id="A0A926QSU1"/>
<name>A0A926QSU1_9ACTN</name>
<sequence>MLQTLLDHLAEGDGWGTPTGRPIDEKTVTAATKRLTGAGWRHAIDGRWIRWTNPTEDTGVQFVAFAAHKPHSTLVT</sequence>
<keyword evidence="2" id="KW-1185">Reference proteome</keyword>
<evidence type="ECO:0000313" key="2">
    <source>
        <dbReference type="Proteomes" id="UP000621210"/>
    </source>
</evidence>